<sequence length="176" mass="18380">MSAIECRYRVSSALMAAAIRAGAEGKGRKPRPGWWPGFMAGLCIAGGLTLAVLLQGSGVEVPWQPILGFGLGAATVLGVWQLTYSRQLRRIMAEHDAAAAAAGEIVSRFGPEGIETRTALGQSFNHWGGVGAVHEIPGGTAVQMGLMTMPVPDSALPRGMTGRVFRAALDGWRGPA</sequence>
<keyword evidence="1" id="KW-0472">Membrane</keyword>
<evidence type="ECO:0000313" key="2">
    <source>
        <dbReference type="EMBL" id="SIO21734.1"/>
    </source>
</evidence>
<dbReference type="Proteomes" id="UP000184932">
    <property type="component" value="Unassembled WGS sequence"/>
</dbReference>
<protein>
    <submittedName>
        <fullName evidence="2">Uncharacterized protein</fullName>
    </submittedName>
</protein>
<organism evidence="2 3">
    <name type="scientific">Vannielia litorea</name>
    <dbReference type="NCBI Taxonomy" id="1217970"/>
    <lineage>
        <taxon>Bacteria</taxon>
        <taxon>Pseudomonadati</taxon>
        <taxon>Pseudomonadota</taxon>
        <taxon>Alphaproteobacteria</taxon>
        <taxon>Rhodobacterales</taxon>
        <taxon>Paracoccaceae</taxon>
        <taxon>Vannielia</taxon>
    </lineage>
</organism>
<evidence type="ECO:0000256" key="1">
    <source>
        <dbReference type="SAM" id="Phobius"/>
    </source>
</evidence>
<feature type="transmembrane region" description="Helical" evidence="1">
    <location>
        <begin position="66"/>
        <end position="84"/>
    </location>
</feature>
<accession>A0A1N6HPJ4</accession>
<keyword evidence="3" id="KW-1185">Reference proteome</keyword>
<evidence type="ECO:0000313" key="3">
    <source>
        <dbReference type="Proteomes" id="UP000184932"/>
    </source>
</evidence>
<feature type="transmembrane region" description="Helical" evidence="1">
    <location>
        <begin position="34"/>
        <end position="54"/>
    </location>
</feature>
<name>A0A1N6HPJ4_9RHOB</name>
<dbReference type="STRING" id="1217970.SAMN05444002_3575"/>
<dbReference type="RefSeq" id="WP_074257465.1">
    <property type="nucleotide sequence ID" value="NZ_FSRL01000001.1"/>
</dbReference>
<reference evidence="3" key="1">
    <citation type="submission" date="2016-11" db="EMBL/GenBank/DDBJ databases">
        <authorList>
            <person name="Varghese N."/>
            <person name="Submissions S."/>
        </authorList>
    </citation>
    <scope>NUCLEOTIDE SEQUENCE [LARGE SCALE GENOMIC DNA]</scope>
    <source>
        <strain evidence="3">DSM 29440</strain>
    </source>
</reference>
<gene>
    <name evidence="2" type="ORF">SAMN05444002_3575</name>
</gene>
<dbReference type="OrthoDB" id="7877108at2"/>
<dbReference type="EMBL" id="FSRL01000001">
    <property type="protein sequence ID" value="SIO21734.1"/>
    <property type="molecule type" value="Genomic_DNA"/>
</dbReference>
<keyword evidence="1" id="KW-0812">Transmembrane</keyword>
<proteinExistence type="predicted"/>
<keyword evidence="1" id="KW-1133">Transmembrane helix</keyword>
<dbReference type="AlphaFoldDB" id="A0A1N6HPJ4"/>